<dbReference type="PANTHER" id="PTHR16294">
    <property type="entry name" value="DYSTROBREVIN BINDING PROTEIN 1 DYSBINDIN"/>
    <property type="match status" value="1"/>
</dbReference>
<comment type="caution">
    <text evidence="4">The sequence shown here is derived from an EMBL/GenBank/DDBJ whole genome shotgun (WGS) entry which is preliminary data.</text>
</comment>
<keyword evidence="5" id="KW-1185">Reference proteome</keyword>
<feature type="coiled-coil region" evidence="2">
    <location>
        <begin position="125"/>
        <end position="152"/>
    </location>
</feature>
<feature type="compositionally biased region" description="Basic and acidic residues" evidence="3">
    <location>
        <begin position="280"/>
        <end position="291"/>
    </location>
</feature>
<dbReference type="GO" id="GO:0005737">
    <property type="term" value="C:cytoplasm"/>
    <property type="evidence" value="ECO:0007669"/>
    <property type="project" value="InterPro"/>
</dbReference>
<gene>
    <name evidence="4" type="ORF">PACLA_8A031799</name>
</gene>
<evidence type="ECO:0000256" key="3">
    <source>
        <dbReference type="SAM" id="MobiDB-lite"/>
    </source>
</evidence>
<organism evidence="4 5">
    <name type="scientific">Paramuricea clavata</name>
    <name type="common">Red gorgonian</name>
    <name type="synonym">Violescent sea-whip</name>
    <dbReference type="NCBI Taxonomy" id="317549"/>
    <lineage>
        <taxon>Eukaryota</taxon>
        <taxon>Metazoa</taxon>
        <taxon>Cnidaria</taxon>
        <taxon>Anthozoa</taxon>
        <taxon>Octocorallia</taxon>
        <taxon>Malacalcyonacea</taxon>
        <taxon>Plexauridae</taxon>
        <taxon>Paramuricea</taxon>
    </lineage>
</organism>
<name>A0A6S7G7B2_PARCT</name>
<accession>A0A6S7G7B2</accession>
<dbReference type="PANTHER" id="PTHR16294:SF6">
    <property type="entry name" value="DYNAMIN N-TERMINAL DOMAIN-CONTAINING PROTEIN"/>
    <property type="match status" value="1"/>
</dbReference>
<dbReference type="EMBL" id="CACRXK020000806">
    <property type="protein sequence ID" value="CAB3984949.1"/>
    <property type="molecule type" value="Genomic_DNA"/>
</dbReference>
<dbReference type="OrthoDB" id="2445127at2759"/>
<evidence type="ECO:0000313" key="5">
    <source>
        <dbReference type="Proteomes" id="UP001152795"/>
    </source>
</evidence>
<sequence>MFGNLKDRFYDVQHDLTQGLRSISTKAKTANQRFVRKAAFAIAEDVNVNSNDQCFDCNLEAGSEIVARFYKNWAEIHWKGKDVAEKAEETDKTILDGLKKCAALDRAITSFHQELSFLPDVLEKIDAATEKIENIHSQIDVFEQLIDEYEEVSVRNILERRKAKETKILDRYVEHLEFEYNSLAEEFKAKKSIEDEQTRRLERQASAERQKVYEDVFLEEMQHYIQYGATEKPIAGTPPSQSLDDITLEEDIDLEQQLNDFLQAEPLEASSGDGVSATKETSENVENKEQS</sequence>
<dbReference type="Proteomes" id="UP001152795">
    <property type="component" value="Unassembled WGS sequence"/>
</dbReference>
<evidence type="ECO:0000256" key="1">
    <source>
        <dbReference type="ARBA" id="ARBA00008686"/>
    </source>
</evidence>
<keyword evidence="2" id="KW-0175">Coiled coil</keyword>
<reference evidence="4" key="1">
    <citation type="submission" date="2020-04" db="EMBL/GenBank/DDBJ databases">
        <authorList>
            <person name="Alioto T."/>
            <person name="Alioto T."/>
            <person name="Gomez Garrido J."/>
        </authorList>
    </citation>
    <scope>NUCLEOTIDE SEQUENCE</scope>
    <source>
        <strain evidence="4">A484AB</strain>
    </source>
</reference>
<protein>
    <submittedName>
        <fullName evidence="4">Uncharacterized protein</fullName>
    </submittedName>
</protein>
<proteinExistence type="inferred from homology"/>
<dbReference type="InterPro" id="IPR007531">
    <property type="entry name" value="Dysbindin"/>
</dbReference>
<dbReference type="AlphaFoldDB" id="A0A6S7G7B2"/>
<comment type="similarity">
    <text evidence="1">Belongs to the dysbindin family.</text>
</comment>
<feature type="region of interest" description="Disordered" evidence="3">
    <location>
        <begin position="264"/>
        <end position="291"/>
    </location>
</feature>
<evidence type="ECO:0000256" key="2">
    <source>
        <dbReference type="SAM" id="Coils"/>
    </source>
</evidence>
<evidence type="ECO:0000313" key="4">
    <source>
        <dbReference type="EMBL" id="CAB3984949.1"/>
    </source>
</evidence>